<feature type="transmembrane region" description="Helical" evidence="1">
    <location>
        <begin position="12"/>
        <end position="28"/>
    </location>
</feature>
<keyword evidence="1" id="KW-0472">Membrane</keyword>
<evidence type="ECO:0000313" key="4">
    <source>
        <dbReference type="Proteomes" id="UP001597479"/>
    </source>
</evidence>
<reference evidence="2" key="3">
    <citation type="submission" date="2024-09" db="EMBL/GenBank/DDBJ databases">
        <authorList>
            <person name="Sun Q."/>
            <person name="Mori K."/>
        </authorList>
    </citation>
    <scope>NUCLEOTIDE SEQUENCE</scope>
    <source>
        <strain evidence="2">CCM 7044</strain>
    </source>
</reference>
<feature type="transmembrane region" description="Helical" evidence="1">
    <location>
        <begin position="76"/>
        <end position="96"/>
    </location>
</feature>
<reference evidence="2" key="1">
    <citation type="journal article" date="2014" name="Int. J. Syst. Evol. Microbiol.">
        <title>Complete genome of a new Firmicutes species belonging to the dominant human colonic microbiota ('Ruminococcus bicirculans') reveals two chromosomes and a selective capacity to utilize plant glucans.</title>
        <authorList>
            <consortium name="NISC Comparative Sequencing Program"/>
            <person name="Wegmann U."/>
            <person name="Louis P."/>
            <person name="Goesmann A."/>
            <person name="Henrissat B."/>
            <person name="Duncan S.H."/>
            <person name="Flint H.J."/>
        </authorList>
    </citation>
    <scope>NUCLEOTIDE SEQUENCE</scope>
    <source>
        <strain evidence="2">CCM 7044</strain>
    </source>
</reference>
<proteinExistence type="predicted"/>
<dbReference type="Proteomes" id="UP001597479">
    <property type="component" value="Unassembled WGS sequence"/>
</dbReference>
<evidence type="ECO:0000313" key="3">
    <source>
        <dbReference type="EMBL" id="MFD2794536.1"/>
    </source>
</evidence>
<name>A0ABW5VU77_9MICO</name>
<organism evidence="2 4">
    <name type="scientific">Promicromonospora vindobonensis</name>
    <dbReference type="NCBI Taxonomy" id="195748"/>
    <lineage>
        <taxon>Bacteria</taxon>
        <taxon>Bacillati</taxon>
        <taxon>Actinomycetota</taxon>
        <taxon>Actinomycetes</taxon>
        <taxon>Micrococcales</taxon>
        <taxon>Promicromonosporaceae</taxon>
        <taxon>Promicromonospora</taxon>
    </lineage>
</organism>
<evidence type="ECO:0000256" key="1">
    <source>
        <dbReference type="SAM" id="Phobius"/>
    </source>
</evidence>
<feature type="transmembrane region" description="Helical" evidence="1">
    <location>
        <begin position="120"/>
        <end position="139"/>
    </location>
</feature>
<keyword evidence="4" id="KW-1185">Reference proteome</keyword>
<dbReference type="RefSeq" id="WP_377183508.1">
    <property type="nucleotide sequence ID" value="NZ_JBHUOG010000001.1"/>
</dbReference>
<protein>
    <submittedName>
        <fullName evidence="2">DUF2269 domain-containing protein</fullName>
    </submittedName>
</protein>
<feature type="transmembrane region" description="Helical" evidence="1">
    <location>
        <begin position="48"/>
        <end position="67"/>
    </location>
</feature>
<dbReference type="EMBL" id="JBHUOG010000002">
    <property type="protein sequence ID" value="MFD2794536.1"/>
    <property type="molecule type" value="Genomic_DNA"/>
</dbReference>
<accession>A0ABW5VU77</accession>
<dbReference type="EMBL" id="JBHUOG010000001">
    <property type="protein sequence ID" value="MFD2794489.1"/>
    <property type="molecule type" value="Genomic_DNA"/>
</dbReference>
<evidence type="ECO:0000313" key="2">
    <source>
        <dbReference type="EMBL" id="MFD2794489.1"/>
    </source>
</evidence>
<sequence length="162" mass="17468">MLTVHITSSVGWLGAIVAYIALNVPVYVSNDEQAVRAAYLMMEPVLRYALIPLAAAALATGIVQALGTPWGLLRHYWVTISLVLTTFAFAILVLHLPEVEALAAVAANPTADVDRLGGDLFHAVGGLVVLLVPLALNIYKPRGLTRYGWRRAQDRHTTSPTT</sequence>
<keyword evidence="1" id="KW-0812">Transmembrane</keyword>
<keyword evidence="1" id="KW-1133">Transmembrane helix</keyword>
<reference evidence="4" key="2">
    <citation type="journal article" date="2019" name="Int. J. Syst. Evol. Microbiol.">
        <title>The Global Catalogue of Microorganisms (GCM) 10K type strain sequencing project: providing services to taxonomists for standard genome sequencing and annotation.</title>
        <authorList>
            <consortium name="The Broad Institute Genomics Platform"/>
            <consortium name="The Broad Institute Genome Sequencing Center for Infectious Disease"/>
            <person name="Wu L."/>
            <person name="Ma J."/>
        </authorList>
    </citation>
    <scope>NUCLEOTIDE SEQUENCE [LARGE SCALE GENOMIC DNA]</scope>
    <source>
        <strain evidence="4">CCM 7044</strain>
    </source>
</reference>
<comment type="caution">
    <text evidence="2">The sequence shown here is derived from an EMBL/GenBank/DDBJ whole genome shotgun (WGS) entry which is preliminary data.</text>
</comment>
<gene>
    <name evidence="2" type="ORF">ACFS27_13115</name>
    <name evidence="3" type="ORF">ACFS27_13350</name>
</gene>